<dbReference type="EMBL" id="CP001785">
    <property type="protein sequence ID" value="ACX51904.1"/>
    <property type="molecule type" value="Genomic_DNA"/>
</dbReference>
<dbReference type="eggNOG" id="ENOG5034BZR">
    <property type="taxonomic scope" value="Bacteria"/>
</dbReference>
<evidence type="ECO:0008006" key="4">
    <source>
        <dbReference type="Google" id="ProtNLM"/>
    </source>
</evidence>
<keyword evidence="1" id="KW-1133">Transmembrane helix</keyword>
<evidence type="ECO:0000256" key="1">
    <source>
        <dbReference type="SAM" id="Phobius"/>
    </source>
</evidence>
<keyword evidence="1" id="KW-0472">Membrane</keyword>
<keyword evidence="1" id="KW-0812">Transmembrane</keyword>
<organism evidence="2 3">
    <name type="scientific">Ammonifex degensii (strain DSM 10501 / KC4)</name>
    <dbReference type="NCBI Taxonomy" id="429009"/>
    <lineage>
        <taxon>Bacteria</taxon>
        <taxon>Bacillati</taxon>
        <taxon>Bacillota</taxon>
        <taxon>Clostridia</taxon>
        <taxon>Thermoanaerobacterales</taxon>
        <taxon>Thermoanaerobacteraceae</taxon>
        <taxon>Ammonifex</taxon>
    </lineage>
</organism>
<dbReference type="HOGENOM" id="CLU_1718514_0_0_9"/>
<dbReference type="KEGG" id="adg:Adeg_0759"/>
<protein>
    <recommendedName>
        <fullName evidence="4">Pilus assembly protein</fullName>
    </recommendedName>
</protein>
<evidence type="ECO:0000313" key="2">
    <source>
        <dbReference type="EMBL" id="ACX51904.1"/>
    </source>
</evidence>
<proteinExistence type="predicted"/>
<dbReference type="STRING" id="429009.Adeg_0759"/>
<sequence>MPVRFGDEKGNALVEFTLCFLVFAAFVSALFGLLWWGLSSLFLQEAAFEAAHSYAVYRDEGRAREMALGAIGRGGWLFVVPSSVQVRVWRDGEKAHARVAGRPRVPPDFLGLVKLLPGPREAWWENQPRLMVKEASCTLEYRFRNPWQFEGT</sequence>
<gene>
    <name evidence="2" type="ordered locus">Adeg_0759</name>
</gene>
<dbReference type="AlphaFoldDB" id="C9RCC7"/>
<feature type="transmembrane region" description="Helical" evidence="1">
    <location>
        <begin position="12"/>
        <end position="38"/>
    </location>
</feature>
<keyword evidence="3" id="KW-1185">Reference proteome</keyword>
<reference evidence="2 3" key="1">
    <citation type="submission" date="2009-10" db="EMBL/GenBank/DDBJ databases">
        <title>Complete sequence of chromosome of Ammonifex degensii KC4.</title>
        <authorList>
            <consortium name="US DOE Joint Genome Institute"/>
            <person name="Kerfeld C."/>
            <person name="Goodner B."/>
            <person name="Huber H."/>
            <person name="Stetter K."/>
            <person name="Lucas S."/>
            <person name="Copeland A."/>
            <person name="Lapidus A."/>
            <person name="Glavina del Rio T."/>
            <person name="Dalin E."/>
            <person name="Tice H."/>
            <person name="Bruce D."/>
            <person name="Goodwin L."/>
            <person name="Pitluck S."/>
            <person name="Saunders E."/>
            <person name="Brettin T."/>
            <person name="Detter J.C."/>
            <person name="Han C."/>
            <person name="Larimer F."/>
            <person name="Land M."/>
            <person name="Hauser L."/>
            <person name="Kyrpides N."/>
            <person name="Ovchinnikova G."/>
            <person name="Richardson P."/>
        </authorList>
    </citation>
    <scope>NUCLEOTIDE SEQUENCE [LARGE SCALE GENOMIC DNA]</scope>
    <source>
        <strain evidence="3">DSM 10501 / KC4</strain>
    </source>
</reference>
<dbReference type="RefSeq" id="WP_015738782.1">
    <property type="nucleotide sequence ID" value="NC_013385.1"/>
</dbReference>
<name>C9RCC7_AMMDK</name>
<evidence type="ECO:0000313" key="3">
    <source>
        <dbReference type="Proteomes" id="UP000002620"/>
    </source>
</evidence>
<dbReference type="Proteomes" id="UP000002620">
    <property type="component" value="Chromosome"/>
</dbReference>
<dbReference type="OrthoDB" id="1807888at2"/>
<accession>C9RCC7</accession>